<dbReference type="Gene3D" id="3.60.21.10">
    <property type="match status" value="1"/>
</dbReference>
<sequence length="446" mass="50402">MVIEAHNNLSLRHLSELFLVYTKKSGCGIINKTDTSEDTQMRILHTADWHLGKNIEGHSRMDEQACFLADFVKIVKDEKIDLLIIAGDVYDSYNPPARAEELFYETLKQLSDGGKRLILVIAGNHDNPQRLEAPGPLARDHGILMAGVPKTIIPTGAYGQHQVVEAGEGYVELEINSERAVILLLPYPSEKRLNEVLYDLTTAEDENQKSYSDRIHSYFSQLECHFRDDTINLVTTHIFAMGSEEAGSERTIQLGGTYIVDGQCFPEKAHYIALGHIHKPQVIPGTNGRGRYAGSPIHFNRREIAYGKKCIIAEIVVSNGVTVKNEISEIDLKVYKPIEVWKCDNVDDAIARCAANADRSCWVYLEIETDHYIREDEIKKMKAHKNDILEVIPRLTTLETEASLEALTEKSFGDVFKEFYRRERGTEADDEVLELLLSLVVEEDKQ</sequence>
<dbReference type="Pfam" id="PF00149">
    <property type="entry name" value="Metallophos"/>
    <property type="match status" value="1"/>
</dbReference>
<dbReference type="InterPro" id="IPR026843">
    <property type="entry name" value="SbcD_C"/>
</dbReference>
<dbReference type="InterPro" id="IPR004843">
    <property type="entry name" value="Calcineurin-like_PHP"/>
</dbReference>
<comment type="similarity">
    <text evidence="1 7">Belongs to the SbcD family.</text>
</comment>
<gene>
    <name evidence="7 10" type="primary">sbcD</name>
    <name evidence="10" type="ORF">ACWI_31480</name>
</gene>
<dbReference type="PANTHER" id="PTHR30337:SF0">
    <property type="entry name" value="NUCLEASE SBCCD SUBUNIT D"/>
    <property type="match status" value="1"/>
</dbReference>
<evidence type="ECO:0000256" key="6">
    <source>
        <dbReference type="ARBA" id="ARBA00022839"/>
    </source>
</evidence>
<dbReference type="InterPro" id="IPR050535">
    <property type="entry name" value="DNA_Repair-Maintenance_Comp"/>
</dbReference>
<name>A0A1F2PF17_9FIRM</name>
<dbReference type="EMBL" id="LKEU01000042">
    <property type="protein sequence ID" value="OFV69291.1"/>
    <property type="molecule type" value="Genomic_DNA"/>
</dbReference>
<evidence type="ECO:0000256" key="2">
    <source>
        <dbReference type="ARBA" id="ARBA00011322"/>
    </source>
</evidence>
<evidence type="ECO:0000256" key="4">
    <source>
        <dbReference type="ARBA" id="ARBA00022722"/>
    </source>
</evidence>
<feature type="domain" description="Nuclease SbcCD subunit D C-terminal" evidence="9">
    <location>
        <begin position="335"/>
        <end position="423"/>
    </location>
</feature>
<dbReference type="GO" id="GO:0006310">
    <property type="term" value="P:DNA recombination"/>
    <property type="evidence" value="ECO:0007669"/>
    <property type="project" value="UniProtKB-KW"/>
</dbReference>
<proteinExistence type="inferred from homology"/>
<dbReference type="Pfam" id="PF12320">
    <property type="entry name" value="SbcD_C"/>
    <property type="match status" value="1"/>
</dbReference>
<dbReference type="GO" id="GO:0006260">
    <property type="term" value="P:DNA replication"/>
    <property type="evidence" value="ECO:0007669"/>
    <property type="project" value="UniProtKB-KW"/>
</dbReference>
<keyword evidence="6 7" id="KW-0269">Exonuclease</keyword>
<protein>
    <recommendedName>
        <fullName evidence="3 7">Nuclease SbcCD subunit D</fullName>
    </recommendedName>
</protein>
<accession>A0A1F2PF17</accession>
<dbReference type="CDD" id="cd00840">
    <property type="entry name" value="MPP_Mre11_N"/>
    <property type="match status" value="1"/>
</dbReference>
<comment type="caution">
    <text evidence="10">The sequence shown here is derived from an EMBL/GenBank/DDBJ whole genome shotgun (WGS) entry which is preliminary data.</text>
</comment>
<dbReference type="SUPFAM" id="SSF56300">
    <property type="entry name" value="Metallo-dependent phosphatases"/>
    <property type="match status" value="1"/>
</dbReference>
<evidence type="ECO:0000259" key="8">
    <source>
        <dbReference type="Pfam" id="PF00149"/>
    </source>
</evidence>
<keyword evidence="7" id="KW-0235">DNA replication</keyword>
<dbReference type="InterPro" id="IPR041796">
    <property type="entry name" value="Mre11_N"/>
</dbReference>
<dbReference type="Proteomes" id="UP000176244">
    <property type="component" value="Unassembled WGS sequence"/>
</dbReference>
<keyword evidence="4 7" id="KW-0540">Nuclease</keyword>
<evidence type="ECO:0000256" key="7">
    <source>
        <dbReference type="RuleBase" id="RU363069"/>
    </source>
</evidence>
<dbReference type="NCBIfam" id="TIGR00619">
    <property type="entry name" value="sbcd"/>
    <property type="match status" value="1"/>
</dbReference>
<dbReference type="GO" id="GO:0004519">
    <property type="term" value="F:endonuclease activity"/>
    <property type="evidence" value="ECO:0007669"/>
    <property type="project" value="UniProtKB-KW"/>
</dbReference>
<keyword evidence="5 7" id="KW-0378">Hydrolase</keyword>
<dbReference type="PANTHER" id="PTHR30337">
    <property type="entry name" value="COMPONENT OF ATP-DEPENDENT DSDNA EXONUCLEASE"/>
    <property type="match status" value="1"/>
</dbReference>
<comment type="subunit">
    <text evidence="2 7">Heterodimer of SbcC and SbcD.</text>
</comment>
<reference evidence="10 11" key="1">
    <citation type="submission" date="2015-09" db="EMBL/GenBank/DDBJ databases">
        <title>Genome sequence of Acetobacterium wieringae DSM 1911.</title>
        <authorList>
            <person name="Poehlein A."/>
            <person name="Bengelsdorf F.R."/>
            <person name="Schiel-Bengelsdorf B."/>
            <person name="Duerre P."/>
            <person name="Daniel R."/>
        </authorList>
    </citation>
    <scope>NUCLEOTIDE SEQUENCE [LARGE SCALE GENOMIC DNA]</scope>
    <source>
        <strain evidence="10 11">DSM 1911</strain>
    </source>
</reference>
<dbReference type="AlphaFoldDB" id="A0A1F2PF17"/>
<evidence type="ECO:0000313" key="11">
    <source>
        <dbReference type="Proteomes" id="UP000176244"/>
    </source>
</evidence>
<feature type="domain" description="Calcineurin-like phosphoesterase" evidence="8">
    <location>
        <begin position="41"/>
        <end position="280"/>
    </location>
</feature>
<evidence type="ECO:0000256" key="3">
    <source>
        <dbReference type="ARBA" id="ARBA00013365"/>
    </source>
</evidence>
<comment type="function">
    <text evidence="7">SbcCD cleaves DNA hairpin structures. These structures can inhibit DNA replication and are intermediates in certain DNA recombination reactions. The complex acts as a 3'-&gt;5' double strand exonuclease that can open hairpins. It also has a 5' single-strand endonuclease activity.</text>
</comment>
<keyword evidence="7" id="KW-0233">DNA recombination</keyword>
<evidence type="ECO:0000256" key="5">
    <source>
        <dbReference type="ARBA" id="ARBA00022801"/>
    </source>
</evidence>
<keyword evidence="7" id="KW-0255">Endonuclease</keyword>
<dbReference type="GO" id="GO:0008408">
    <property type="term" value="F:3'-5' exonuclease activity"/>
    <property type="evidence" value="ECO:0007669"/>
    <property type="project" value="InterPro"/>
</dbReference>
<evidence type="ECO:0000313" key="10">
    <source>
        <dbReference type="EMBL" id="OFV69291.1"/>
    </source>
</evidence>
<organism evidence="10 11">
    <name type="scientific">Acetobacterium wieringae</name>
    <dbReference type="NCBI Taxonomy" id="52694"/>
    <lineage>
        <taxon>Bacteria</taxon>
        <taxon>Bacillati</taxon>
        <taxon>Bacillota</taxon>
        <taxon>Clostridia</taxon>
        <taxon>Eubacteriales</taxon>
        <taxon>Eubacteriaceae</taxon>
        <taxon>Acetobacterium</taxon>
    </lineage>
</organism>
<evidence type="ECO:0000256" key="1">
    <source>
        <dbReference type="ARBA" id="ARBA00010555"/>
    </source>
</evidence>
<dbReference type="InterPro" id="IPR029052">
    <property type="entry name" value="Metallo-depent_PP-like"/>
</dbReference>
<dbReference type="InterPro" id="IPR004593">
    <property type="entry name" value="SbcD"/>
</dbReference>
<dbReference type="STRING" id="52694.ACWI_31480"/>
<evidence type="ECO:0000259" key="9">
    <source>
        <dbReference type="Pfam" id="PF12320"/>
    </source>
</evidence>